<evidence type="ECO:0000256" key="1">
    <source>
        <dbReference type="ARBA" id="ARBA00022741"/>
    </source>
</evidence>
<dbReference type="OrthoDB" id="6585768at2759"/>
<dbReference type="Pfam" id="PF00071">
    <property type="entry name" value="Ras"/>
    <property type="match status" value="1"/>
</dbReference>
<dbReference type="EMBL" id="QEAP01000297">
    <property type="protein sequence ID" value="TPX70081.1"/>
    <property type="molecule type" value="Genomic_DNA"/>
</dbReference>
<keyword evidence="1" id="KW-0547">Nucleotide-binding</keyword>
<evidence type="ECO:0000313" key="3">
    <source>
        <dbReference type="Proteomes" id="UP000320333"/>
    </source>
</evidence>
<sequence>MIASSTPVTIRIALLGDNACGKTCLAKQFSSGAFNTGDTCTAWLTWATMIDFQVSRVPTNAGPRSPRKYSTLTERIVVVVVVSSACKMEIWDVGGQTLTSKTATNYIHAVHAIAFVYDASRPGSLRTLEDWVQLVLGCKIITDTVLPLFVLVQTKNDISNAVSSRPESRMQHQRFANEHNLPSFSVSAKSGDGVAELFRGIALDLCGVYRLRRSEVDQTDSYDVGGGAERMTVVGAGRGGGSSANVNDFSAAKSQLADKEKAGCCVM</sequence>
<dbReference type="GO" id="GO:0003924">
    <property type="term" value="F:GTPase activity"/>
    <property type="evidence" value="ECO:0007669"/>
    <property type="project" value="InterPro"/>
</dbReference>
<dbReference type="PROSITE" id="PS51419">
    <property type="entry name" value="RAB"/>
    <property type="match status" value="1"/>
</dbReference>
<dbReference type="SUPFAM" id="SSF52540">
    <property type="entry name" value="P-loop containing nucleoside triphosphate hydrolases"/>
    <property type="match status" value="1"/>
</dbReference>
<name>A0A507F1H7_9FUNG</name>
<dbReference type="STRING" id="246404.A0A507F1H7"/>
<evidence type="ECO:0000313" key="2">
    <source>
        <dbReference type="EMBL" id="TPX70081.1"/>
    </source>
</evidence>
<proteinExistence type="predicted"/>
<dbReference type="GO" id="GO:0005525">
    <property type="term" value="F:GTP binding"/>
    <property type="evidence" value="ECO:0007669"/>
    <property type="project" value="InterPro"/>
</dbReference>
<dbReference type="AlphaFoldDB" id="A0A507F1H7"/>
<gene>
    <name evidence="2" type="ORF">CcCBS67573_g06663</name>
</gene>
<organism evidence="2 3">
    <name type="scientific">Chytriomyces confervae</name>
    <dbReference type="NCBI Taxonomy" id="246404"/>
    <lineage>
        <taxon>Eukaryota</taxon>
        <taxon>Fungi</taxon>
        <taxon>Fungi incertae sedis</taxon>
        <taxon>Chytridiomycota</taxon>
        <taxon>Chytridiomycota incertae sedis</taxon>
        <taxon>Chytridiomycetes</taxon>
        <taxon>Chytridiales</taxon>
        <taxon>Chytriomycetaceae</taxon>
        <taxon>Chytriomyces</taxon>
    </lineage>
</organism>
<accession>A0A507F1H7</accession>
<dbReference type="Gene3D" id="3.40.50.300">
    <property type="entry name" value="P-loop containing nucleotide triphosphate hydrolases"/>
    <property type="match status" value="1"/>
</dbReference>
<protein>
    <recommendedName>
        <fullName evidence="4">Small monomeric GTPase</fullName>
    </recommendedName>
</protein>
<comment type="caution">
    <text evidence="2">The sequence shown here is derived from an EMBL/GenBank/DDBJ whole genome shotgun (WGS) entry which is preliminary data.</text>
</comment>
<dbReference type="PRINTS" id="PR00449">
    <property type="entry name" value="RASTRNSFRMNG"/>
</dbReference>
<dbReference type="InterPro" id="IPR001806">
    <property type="entry name" value="Small_GTPase"/>
</dbReference>
<reference evidence="2 3" key="1">
    <citation type="journal article" date="2019" name="Sci. Rep.">
        <title>Comparative genomics of chytrid fungi reveal insights into the obligate biotrophic and pathogenic lifestyle of Synchytrium endobioticum.</title>
        <authorList>
            <person name="van de Vossenberg B.T.L.H."/>
            <person name="Warris S."/>
            <person name="Nguyen H.D.T."/>
            <person name="van Gent-Pelzer M.P.E."/>
            <person name="Joly D.L."/>
            <person name="van de Geest H.C."/>
            <person name="Bonants P.J.M."/>
            <person name="Smith D.S."/>
            <person name="Levesque C.A."/>
            <person name="van der Lee T.A.J."/>
        </authorList>
    </citation>
    <scope>NUCLEOTIDE SEQUENCE [LARGE SCALE GENOMIC DNA]</scope>
    <source>
        <strain evidence="2 3">CBS 675.73</strain>
    </source>
</reference>
<dbReference type="PANTHER" id="PTHR47978">
    <property type="match status" value="1"/>
</dbReference>
<keyword evidence="3" id="KW-1185">Reference proteome</keyword>
<dbReference type="InterPro" id="IPR027417">
    <property type="entry name" value="P-loop_NTPase"/>
</dbReference>
<dbReference type="Proteomes" id="UP000320333">
    <property type="component" value="Unassembled WGS sequence"/>
</dbReference>
<evidence type="ECO:0008006" key="4">
    <source>
        <dbReference type="Google" id="ProtNLM"/>
    </source>
</evidence>
<dbReference type="SMART" id="SM00175">
    <property type="entry name" value="RAB"/>
    <property type="match status" value="1"/>
</dbReference>